<evidence type="ECO:0000313" key="1">
    <source>
        <dbReference type="EnsemblPlants" id="ORUFI01G24580.1"/>
    </source>
</evidence>
<reference evidence="2" key="1">
    <citation type="submission" date="2013-06" db="EMBL/GenBank/DDBJ databases">
        <authorList>
            <person name="Zhao Q."/>
        </authorList>
    </citation>
    <scope>NUCLEOTIDE SEQUENCE</scope>
    <source>
        <strain evidence="2">cv. W1943</strain>
    </source>
</reference>
<dbReference type="Proteomes" id="UP000008022">
    <property type="component" value="Unassembled WGS sequence"/>
</dbReference>
<dbReference type="EnsemblPlants" id="ORUFI01G24580.1">
    <property type="protein sequence ID" value="ORUFI01G24580.1"/>
    <property type="gene ID" value="ORUFI01G24580"/>
</dbReference>
<organism evidence="1 2">
    <name type="scientific">Oryza rufipogon</name>
    <name type="common">Brownbeard rice</name>
    <name type="synonym">Asian wild rice</name>
    <dbReference type="NCBI Taxonomy" id="4529"/>
    <lineage>
        <taxon>Eukaryota</taxon>
        <taxon>Viridiplantae</taxon>
        <taxon>Streptophyta</taxon>
        <taxon>Embryophyta</taxon>
        <taxon>Tracheophyta</taxon>
        <taxon>Spermatophyta</taxon>
        <taxon>Magnoliopsida</taxon>
        <taxon>Liliopsida</taxon>
        <taxon>Poales</taxon>
        <taxon>Poaceae</taxon>
        <taxon>BOP clade</taxon>
        <taxon>Oryzoideae</taxon>
        <taxon>Oryzeae</taxon>
        <taxon>Oryzinae</taxon>
        <taxon>Oryza</taxon>
    </lineage>
</organism>
<evidence type="ECO:0000313" key="2">
    <source>
        <dbReference type="Proteomes" id="UP000008022"/>
    </source>
</evidence>
<reference evidence="1" key="2">
    <citation type="submission" date="2015-06" db="UniProtKB">
        <authorList>
            <consortium name="EnsemblPlants"/>
        </authorList>
    </citation>
    <scope>IDENTIFICATION</scope>
</reference>
<proteinExistence type="predicted"/>
<sequence length="82" mass="9161">MPCSRAANAFTVATACTGGLCAIVGVEEGERKREEKVKRERKRNHIYMTNKTNYAPYIPQTMMHGSFMTSVRLGEGYGSDVR</sequence>
<name>A0A0E0MYY2_ORYRU</name>
<dbReference type="PROSITE" id="PS51257">
    <property type="entry name" value="PROKAR_LIPOPROTEIN"/>
    <property type="match status" value="1"/>
</dbReference>
<dbReference type="AlphaFoldDB" id="A0A0E0MYY2"/>
<keyword evidence="2" id="KW-1185">Reference proteome</keyword>
<accession>A0A0E0MYY2</accession>
<dbReference type="HOGENOM" id="CLU_194808_0_0_1"/>
<dbReference type="Gramene" id="ORUFI01G24580.1">
    <property type="protein sequence ID" value="ORUFI01G24580.1"/>
    <property type="gene ID" value="ORUFI01G24580"/>
</dbReference>
<protein>
    <submittedName>
        <fullName evidence="1">Uncharacterized protein</fullName>
    </submittedName>
</protein>